<dbReference type="Proteomes" id="UP000008063">
    <property type="component" value="Unassembled WGS sequence"/>
</dbReference>
<sequence length="80" mass="9205">MQKVQWARQIQVGISPDADLACVAWTRTRVQRVLVKIKYYVSFCRALVKPVMSSARARASQSLDTVPIRFQFCAILYLTR</sequence>
<evidence type="ECO:0000313" key="2">
    <source>
        <dbReference type="Proteomes" id="UP000008063"/>
    </source>
</evidence>
<proteinExistence type="predicted"/>
<dbReference type="AlphaFoldDB" id="F8PG04"/>
<dbReference type="HOGENOM" id="CLU_2591256_0_0_1"/>
<evidence type="ECO:0000313" key="1">
    <source>
        <dbReference type="EMBL" id="EGO05339.1"/>
    </source>
</evidence>
<dbReference type="InParanoid" id="F8PG04"/>
<protein>
    <submittedName>
        <fullName evidence="1">Uncharacterized protein</fullName>
    </submittedName>
</protein>
<name>F8PG04_SERL3</name>
<keyword evidence="2" id="KW-1185">Reference proteome</keyword>
<accession>F8PG04</accession>
<reference evidence="2" key="1">
    <citation type="journal article" date="2011" name="Science">
        <title>The plant cell wall-decomposing machinery underlies the functional diversity of forest fungi.</title>
        <authorList>
            <person name="Eastwood D.C."/>
            <person name="Floudas D."/>
            <person name="Binder M."/>
            <person name="Majcherczyk A."/>
            <person name="Schneider P."/>
            <person name="Aerts A."/>
            <person name="Asiegbu F.O."/>
            <person name="Baker S.E."/>
            <person name="Barry K."/>
            <person name="Bendiksby M."/>
            <person name="Blumentritt M."/>
            <person name="Coutinho P.M."/>
            <person name="Cullen D."/>
            <person name="de Vries R.P."/>
            <person name="Gathman A."/>
            <person name="Goodell B."/>
            <person name="Henrissat B."/>
            <person name="Ihrmark K."/>
            <person name="Kauserud H."/>
            <person name="Kohler A."/>
            <person name="LaButti K."/>
            <person name="Lapidus A."/>
            <person name="Lavin J.L."/>
            <person name="Lee Y.-H."/>
            <person name="Lindquist E."/>
            <person name="Lilly W."/>
            <person name="Lucas S."/>
            <person name="Morin E."/>
            <person name="Murat C."/>
            <person name="Oguiza J.A."/>
            <person name="Park J."/>
            <person name="Pisabarro A.G."/>
            <person name="Riley R."/>
            <person name="Rosling A."/>
            <person name="Salamov A."/>
            <person name="Schmidt O."/>
            <person name="Schmutz J."/>
            <person name="Skrede I."/>
            <person name="Stenlid J."/>
            <person name="Wiebenga A."/>
            <person name="Xie X."/>
            <person name="Kuees U."/>
            <person name="Hibbett D.S."/>
            <person name="Hoffmeister D."/>
            <person name="Hoegberg N."/>
            <person name="Martin F."/>
            <person name="Grigoriev I.V."/>
            <person name="Watkinson S.C."/>
        </authorList>
    </citation>
    <scope>NUCLEOTIDE SEQUENCE [LARGE SCALE GENOMIC DNA]</scope>
    <source>
        <strain evidence="2">strain S7.3</strain>
    </source>
</reference>
<gene>
    <name evidence="1" type="ORF">SERLA73DRAFT_174453</name>
</gene>
<dbReference type="EMBL" id="GL945474">
    <property type="protein sequence ID" value="EGO05339.1"/>
    <property type="molecule type" value="Genomic_DNA"/>
</dbReference>
<organism evidence="2">
    <name type="scientific">Serpula lacrymans var. lacrymans (strain S7.3)</name>
    <name type="common">Dry rot fungus</name>
    <dbReference type="NCBI Taxonomy" id="936435"/>
    <lineage>
        <taxon>Eukaryota</taxon>
        <taxon>Fungi</taxon>
        <taxon>Dikarya</taxon>
        <taxon>Basidiomycota</taxon>
        <taxon>Agaricomycotina</taxon>
        <taxon>Agaricomycetes</taxon>
        <taxon>Agaricomycetidae</taxon>
        <taxon>Boletales</taxon>
        <taxon>Coniophorineae</taxon>
        <taxon>Serpulaceae</taxon>
        <taxon>Serpula</taxon>
    </lineage>
</organism>